<reference evidence="7 8" key="1">
    <citation type="journal article" date="2024" name="Nat. Commun.">
        <title>Phylogenomics reveals the evolutionary origins of lichenization in chlorophyte algae.</title>
        <authorList>
            <person name="Puginier C."/>
            <person name="Libourel C."/>
            <person name="Otte J."/>
            <person name="Skaloud P."/>
            <person name="Haon M."/>
            <person name="Grisel S."/>
            <person name="Petersen M."/>
            <person name="Berrin J.G."/>
            <person name="Delaux P.M."/>
            <person name="Dal Grande F."/>
            <person name="Keller J."/>
        </authorList>
    </citation>
    <scope>NUCLEOTIDE SEQUENCE [LARGE SCALE GENOMIC DNA]</scope>
    <source>
        <strain evidence="7 8">SAG 2036</strain>
    </source>
</reference>
<evidence type="ECO:0000313" key="8">
    <source>
        <dbReference type="Proteomes" id="UP001465755"/>
    </source>
</evidence>
<dbReference type="InterPro" id="IPR007810">
    <property type="entry name" value="Pep3/Vps18_beta-prop"/>
</dbReference>
<keyword evidence="1" id="KW-0479">Metal-binding</keyword>
<dbReference type="GO" id="GO:0007033">
    <property type="term" value="P:vacuole organization"/>
    <property type="evidence" value="ECO:0007669"/>
    <property type="project" value="TreeGrafter"/>
</dbReference>
<evidence type="ECO:0000313" key="7">
    <source>
        <dbReference type="EMBL" id="KAK9789373.1"/>
    </source>
</evidence>
<proteinExistence type="predicted"/>
<feature type="domain" description="Pep3/Vps18 beta-propeller" evidence="6">
    <location>
        <begin position="48"/>
        <end position="398"/>
    </location>
</feature>
<dbReference type="GO" id="GO:0005768">
    <property type="term" value="C:endosome"/>
    <property type="evidence" value="ECO:0007669"/>
    <property type="project" value="TreeGrafter"/>
</dbReference>
<feature type="coiled-coil region" evidence="4">
    <location>
        <begin position="856"/>
        <end position="883"/>
    </location>
</feature>
<keyword evidence="3" id="KW-0862">Zinc</keyword>
<dbReference type="GO" id="GO:0030674">
    <property type="term" value="F:protein-macromolecule adaptor activity"/>
    <property type="evidence" value="ECO:0007669"/>
    <property type="project" value="TreeGrafter"/>
</dbReference>
<evidence type="ECO:0000256" key="1">
    <source>
        <dbReference type="ARBA" id="ARBA00022723"/>
    </source>
</evidence>
<dbReference type="Pfam" id="PF05131">
    <property type="entry name" value="Pep3_Vps18"/>
    <property type="match status" value="1"/>
</dbReference>
<comment type="caution">
    <text evidence="7">The sequence shown here is derived from an EMBL/GenBank/DDBJ whole genome shotgun (WGS) entry which is preliminary data.</text>
</comment>
<protein>
    <recommendedName>
        <fullName evidence="6">Pep3/Vps18 beta-propeller domain-containing protein</fullName>
    </recommendedName>
</protein>
<dbReference type="GO" id="GO:0006904">
    <property type="term" value="P:vesicle docking involved in exocytosis"/>
    <property type="evidence" value="ECO:0007669"/>
    <property type="project" value="TreeGrafter"/>
</dbReference>
<dbReference type="EMBL" id="JALJOQ010000210">
    <property type="protein sequence ID" value="KAK9789373.1"/>
    <property type="molecule type" value="Genomic_DNA"/>
</dbReference>
<keyword evidence="2" id="KW-0863">Zinc-finger</keyword>
<dbReference type="GO" id="GO:0048284">
    <property type="term" value="P:organelle fusion"/>
    <property type="evidence" value="ECO:0007669"/>
    <property type="project" value="TreeGrafter"/>
</dbReference>
<keyword evidence="8" id="KW-1185">Reference proteome</keyword>
<dbReference type="GO" id="GO:0030897">
    <property type="term" value="C:HOPS complex"/>
    <property type="evidence" value="ECO:0007669"/>
    <property type="project" value="TreeGrafter"/>
</dbReference>
<evidence type="ECO:0000256" key="3">
    <source>
        <dbReference type="ARBA" id="ARBA00022833"/>
    </source>
</evidence>
<dbReference type="GO" id="GO:0007032">
    <property type="term" value="P:endosome organization"/>
    <property type="evidence" value="ECO:0007669"/>
    <property type="project" value="TreeGrafter"/>
</dbReference>
<sequence length="1027" mass="111395">MSLLDDWEGASARGFTDKALATEGIAAGPGTEESTHVLTPGTSLQQDLFSVETVERHIARGRGHVTAVAAASDVVVVVTSRAYLIRYDLSQGLAPVAEMELSKAAGARAMGVWMDPTASHVICAVATASAAEAYYVHKGWQKPRPLSKLRGILLSCVAWDLSNGTESSTGEVLLGTNAGLVFDLSVEASDKRDRGSKKVLDLGDVREPVKGLRQLPLVNRRLLVLLTTPSRLYAFTGTAPLATLFAQYPDPADLVNYVEFPAEGHAVGQLHAWEAPGAHVPERFAWLSEAGIFHGHVDLQRSSIPASELDYLPRRGLLPTPAHSHEAPLALALTQYHHVVLYPSRLVVINRVSEAVVQEVPLTGRAAPPLSGTPAGLLVDDSSSSLFLFSSEGLWELVAHDEARDMWSIFLSRGNYSDAFRQCRNQVQRDRVRSAEAEALMEAGDCVGAAGLWGRMTGGQPPFEEVALRLVDSGTPDALHTLLLTKLQSLPQQDRAQATMVATWLTELYLDQINRALLEEGPDGAPASPSHRDSPTAHEASASATDSHETPLVRALTKRLRDFLAKHVAVLDTRTTISLLASYGRLDDLLHYATLRQDSEAVLELLVQRGEIPQALAVLRQPNLSRELVYKFAPPLMAAAPADTVDAWIAAQPPLESRQLLPALLRWGEVGASAHGRAQALRYVQFCLGRLGSVEPAIHNLAVALYCGEADEGPLLQYLASARDPFGKPLYDAQYALRLARERNCKHASVALFCELSMYEDAVEVALRIDRATAVAVANRPEDDAALQRKLWLAIARHLIHSPTATSENGGPGGSIAQVNDFLRETRGLVKIEDMLPLFPDFVRIDAFKEAICQSLEDYNTHIDHLKAEMADATRIADALRKDVGLLEHRTATVDLANPCARCQRPLANRPPASLGPSGGSIPPFYLFPTGNAFHAICAAAEVAELVAPTQAARIHSLLSRLRQVDTSSEASPRTADRAGEDIHNLQLQLEAEIAAEDPYSGELVVRLINSPFIHQKDHAEVTAWVI</sequence>
<evidence type="ECO:0000259" key="6">
    <source>
        <dbReference type="Pfam" id="PF05131"/>
    </source>
</evidence>
<dbReference type="PANTHER" id="PTHR23323:SF26">
    <property type="entry name" value="VACUOLAR PROTEIN SORTING-ASSOCIATED PROTEIN 18 HOMOLOG"/>
    <property type="match status" value="1"/>
</dbReference>
<evidence type="ECO:0000256" key="4">
    <source>
        <dbReference type="SAM" id="Coils"/>
    </source>
</evidence>
<dbReference type="PANTHER" id="PTHR23323">
    <property type="entry name" value="VACUOLAR PROTEIN SORTING-ASSOCIATED PROTEIN"/>
    <property type="match status" value="1"/>
</dbReference>
<accession>A0AAW1NPC3</accession>
<evidence type="ECO:0000256" key="2">
    <source>
        <dbReference type="ARBA" id="ARBA00022771"/>
    </source>
</evidence>
<dbReference type="AlphaFoldDB" id="A0AAW1NPC3"/>
<dbReference type="Proteomes" id="UP001465755">
    <property type="component" value="Unassembled WGS sequence"/>
</dbReference>
<dbReference type="GO" id="GO:0008270">
    <property type="term" value="F:zinc ion binding"/>
    <property type="evidence" value="ECO:0007669"/>
    <property type="project" value="UniProtKB-KW"/>
</dbReference>
<organism evidence="7 8">
    <name type="scientific">Symbiochloris irregularis</name>
    <dbReference type="NCBI Taxonomy" id="706552"/>
    <lineage>
        <taxon>Eukaryota</taxon>
        <taxon>Viridiplantae</taxon>
        <taxon>Chlorophyta</taxon>
        <taxon>core chlorophytes</taxon>
        <taxon>Trebouxiophyceae</taxon>
        <taxon>Trebouxiales</taxon>
        <taxon>Trebouxiaceae</taxon>
        <taxon>Symbiochloris</taxon>
    </lineage>
</organism>
<gene>
    <name evidence="7" type="ORF">WJX73_010275</name>
</gene>
<keyword evidence="4" id="KW-0175">Coiled coil</keyword>
<feature type="region of interest" description="Disordered" evidence="5">
    <location>
        <begin position="519"/>
        <end position="550"/>
    </location>
</feature>
<evidence type="ECO:0000256" key="5">
    <source>
        <dbReference type="SAM" id="MobiDB-lite"/>
    </source>
</evidence>
<name>A0AAW1NPC3_9CHLO</name>